<evidence type="ECO:0000313" key="2">
    <source>
        <dbReference type="Ensembl" id="ENSGMOP00000023441.1"/>
    </source>
</evidence>
<dbReference type="Proteomes" id="UP000694546">
    <property type="component" value="Chromosome 15"/>
</dbReference>
<reference evidence="2" key="1">
    <citation type="submission" date="2025-08" db="UniProtKB">
        <authorList>
            <consortium name="Ensembl"/>
        </authorList>
    </citation>
    <scope>IDENTIFICATION</scope>
</reference>
<dbReference type="AlphaFoldDB" id="A0A8C4ZYC7"/>
<dbReference type="SUPFAM" id="SSF52949">
    <property type="entry name" value="Macro domain-like"/>
    <property type="match status" value="1"/>
</dbReference>
<sequence>SWLNLCLAKQWRVAVVRLLSLNLEERRKEYRRQAYTTLGEVSTWRQECKGNRVEESEPTGGSSTSDKVSLHKGDITVLEVDAIVNAGRNRLSLLPFRNCRSDLNLQSSGRCAVIRLSFAALLCRNAGSACWCRENFPSDGF</sequence>
<evidence type="ECO:0000256" key="1">
    <source>
        <dbReference type="SAM" id="MobiDB-lite"/>
    </source>
</evidence>
<name>A0A8C4ZYC7_GADMO</name>
<protein>
    <submittedName>
        <fullName evidence="2">Uncharacterized protein</fullName>
    </submittedName>
</protein>
<dbReference type="Gene3D" id="3.40.220.10">
    <property type="entry name" value="Leucine Aminopeptidase, subunit E, domain 1"/>
    <property type="match status" value="1"/>
</dbReference>
<evidence type="ECO:0000313" key="3">
    <source>
        <dbReference type="Proteomes" id="UP000694546"/>
    </source>
</evidence>
<reference evidence="2" key="2">
    <citation type="submission" date="2025-09" db="UniProtKB">
        <authorList>
            <consortium name="Ensembl"/>
        </authorList>
    </citation>
    <scope>IDENTIFICATION</scope>
</reference>
<feature type="region of interest" description="Disordered" evidence="1">
    <location>
        <begin position="49"/>
        <end position="68"/>
    </location>
</feature>
<accession>A0A8C4ZYC7</accession>
<dbReference type="Ensembl" id="ENSGMOT00000060617.1">
    <property type="protein sequence ID" value="ENSGMOP00000023441.1"/>
    <property type="gene ID" value="ENSGMOG00000033520.1"/>
</dbReference>
<keyword evidence="3" id="KW-1185">Reference proteome</keyword>
<dbReference type="GeneTree" id="ENSGT01010000223290"/>
<dbReference type="InterPro" id="IPR043472">
    <property type="entry name" value="Macro_dom-like"/>
</dbReference>
<organism evidence="2 3">
    <name type="scientific">Gadus morhua</name>
    <name type="common">Atlantic cod</name>
    <dbReference type="NCBI Taxonomy" id="8049"/>
    <lineage>
        <taxon>Eukaryota</taxon>
        <taxon>Metazoa</taxon>
        <taxon>Chordata</taxon>
        <taxon>Craniata</taxon>
        <taxon>Vertebrata</taxon>
        <taxon>Euteleostomi</taxon>
        <taxon>Actinopterygii</taxon>
        <taxon>Neopterygii</taxon>
        <taxon>Teleostei</taxon>
        <taxon>Neoteleostei</taxon>
        <taxon>Acanthomorphata</taxon>
        <taxon>Zeiogadaria</taxon>
        <taxon>Gadariae</taxon>
        <taxon>Gadiformes</taxon>
        <taxon>Gadoidei</taxon>
        <taxon>Gadidae</taxon>
        <taxon>Gadus</taxon>
    </lineage>
</organism>
<proteinExistence type="predicted"/>